<dbReference type="PANTHER" id="PTHR11119">
    <property type="entry name" value="XANTHINE-URACIL / VITAMIN C PERMEASE FAMILY MEMBER"/>
    <property type="match status" value="1"/>
</dbReference>
<evidence type="ECO:0000313" key="7">
    <source>
        <dbReference type="Proteomes" id="UP000695022"/>
    </source>
</evidence>
<dbReference type="Pfam" id="PF00860">
    <property type="entry name" value="Xan_ur_permease"/>
    <property type="match status" value="1"/>
</dbReference>
<gene>
    <name evidence="8" type="primary">LOC106809764</name>
</gene>
<keyword evidence="7" id="KW-1185">Reference proteome</keyword>
<feature type="transmembrane region" description="Helical" evidence="6">
    <location>
        <begin position="391"/>
        <end position="409"/>
    </location>
</feature>
<dbReference type="RefSeq" id="XP_014668451.1">
    <property type="nucleotide sequence ID" value="XM_014812965.1"/>
</dbReference>
<feature type="transmembrane region" description="Helical" evidence="6">
    <location>
        <begin position="429"/>
        <end position="448"/>
    </location>
</feature>
<protein>
    <submittedName>
        <fullName evidence="8">LOW QUALITY PROTEIN: solute carrier family 23 member 2-like</fullName>
    </submittedName>
</protein>
<evidence type="ECO:0000256" key="6">
    <source>
        <dbReference type="SAM" id="Phobius"/>
    </source>
</evidence>
<evidence type="ECO:0000313" key="8">
    <source>
        <dbReference type="RefSeq" id="XP_014668451.1"/>
    </source>
</evidence>
<accession>A0ABM1E8D0</accession>
<reference evidence="8" key="1">
    <citation type="submission" date="2025-08" db="UniProtKB">
        <authorList>
            <consortium name="RefSeq"/>
        </authorList>
    </citation>
    <scope>IDENTIFICATION</scope>
</reference>
<evidence type="ECO:0000256" key="5">
    <source>
        <dbReference type="ARBA" id="ARBA00023136"/>
    </source>
</evidence>
<feature type="transmembrane region" description="Helical" evidence="6">
    <location>
        <begin position="12"/>
        <end position="34"/>
    </location>
</feature>
<dbReference type="Proteomes" id="UP000695022">
    <property type="component" value="Unplaced"/>
</dbReference>
<feature type="transmembrane region" description="Helical" evidence="6">
    <location>
        <begin position="364"/>
        <end position="384"/>
    </location>
</feature>
<evidence type="ECO:0000256" key="3">
    <source>
        <dbReference type="ARBA" id="ARBA00022692"/>
    </source>
</evidence>
<keyword evidence="4 6" id="KW-1133">Transmembrane helix</keyword>
<comment type="subcellular location">
    <subcellularLocation>
        <location evidence="1">Membrane</location>
        <topology evidence="1">Multi-pass membrane protein</topology>
    </subcellularLocation>
</comment>
<feature type="transmembrane region" description="Helical" evidence="6">
    <location>
        <begin position="148"/>
        <end position="165"/>
    </location>
</feature>
<feature type="transmembrane region" description="Helical" evidence="6">
    <location>
        <begin position="119"/>
        <end position="136"/>
    </location>
</feature>
<comment type="similarity">
    <text evidence="2">Belongs to the nucleobase:cation symporter-2 (NCS2) (TC 2.A.40) family.</text>
</comment>
<keyword evidence="5 6" id="KW-0472">Membrane</keyword>
<evidence type="ECO:0000256" key="4">
    <source>
        <dbReference type="ARBA" id="ARBA00022989"/>
    </source>
</evidence>
<organism evidence="7 8">
    <name type="scientific">Priapulus caudatus</name>
    <name type="common">Priapulid worm</name>
    <dbReference type="NCBI Taxonomy" id="37621"/>
    <lineage>
        <taxon>Eukaryota</taxon>
        <taxon>Metazoa</taxon>
        <taxon>Ecdysozoa</taxon>
        <taxon>Scalidophora</taxon>
        <taxon>Priapulida</taxon>
        <taxon>Priapulimorpha</taxon>
        <taxon>Priapulimorphida</taxon>
        <taxon>Priapulidae</taxon>
        <taxon>Priapulus</taxon>
    </lineage>
</organism>
<dbReference type="InterPro" id="IPR006043">
    <property type="entry name" value="NCS2"/>
</dbReference>
<dbReference type="GeneID" id="106809764"/>
<keyword evidence="3 6" id="KW-0812">Transmembrane</keyword>
<feature type="transmembrane region" description="Helical" evidence="6">
    <location>
        <begin position="95"/>
        <end position="113"/>
    </location>
</feature>
<proteinExistence type="inferred from homology"/>
<feature type="transmembrane region" description="Helical" evidence="6">
    <location>
        <begin position="192"/>
        <end position="214"/>
    </location>
</feature>
<sequence>MTKTAQCVTTTLNFFLPLLTAWMGYVVIIVHVWMSKSKPPAAAMARKTTGMDLLYSIEDRPPWYLCILLGFQNENKRGSIDIGENMEARMREIQGSIIVASFFQIVIGMTGAVGLLLRFIGPLAIMPCISLIGLTLFEPAGAFASKQWGVSCLTMALIFIFSQYLRNVNVPCFGYTSDRGCGRLTFPCFKMFPVILSVVIVWMFCAILTVAGALGDTPDEMGYHARTDIRLDVLQNTAWFRFPYPGQWGLPTVSTAGVFGMLAGVMASMLESIGDYFACARLCAAPPPPVHAINRGVLVEGVGCVLGGVWGSSNGTTSYSENVGAIGITKVGSRLVVQTAAVIMILLGMLSKFGALFVTMPDPIIGGVFCVMFAAFTAVGISNLQYVDMNSTRNMSILGFSLFMGLVLPEWLKSNTDALRTGNAAFDQILYVLLSTGMFVGGVLGFILDNTIPGTVEERGLAEWRKQIDSTTPSDATTNVDGGATAGDGGAAADSSYDFPLCMPAIRRARPLRFVPVCPTFSLDGLSCRRTQPAEAQSVSMLGSVATDTTDITKF</sequence>
<evidence type="ECO:0000256" key="1">
    <source>
        <dbReference type="ARBA" id="ARBA00004141"/>
    </source>
</evidence>
<feature type="transmembrane region" description="Helical" evidence="6">
    <location>
        <begin position="335"/>
        <end position="358"/>
    </location>
</feature>
<evidence type="ECO:0000256" key="2">
    <source>
        <dbReference type="ARBA" id="ARBA00008821"/>
    </source>
</evidence>
<name>A0ABM1E8D0_PRICU</name>